<keyword evidence="2" id="KW-0378">Hydrolase</keyword>
<evidence type="ECO:0000313" key="4">
    <source>
        <dbReference type="Proteomes" id="UP000318081"/>
    </source>
</evidence>
<evidence type="ECO:0000256" key="1">
    <source>
        <dbReference type="ARBA" id="ARBA00022723"/>
    </source>
</evidence>
<protein>
    <recommendedName>
        <fullName evidence="5">Iduronate-2-sulfatase</fullName>
    </recommendedName>
</protein>
<dbReference type="SUPFAM" id="SSF53649">
    <property type="entry name" value="Alkaline phosphatase-like"/>
    <property type="match status" value="1"/>
</dbReference>
<reference evidence="3 4" key="1">
    <citation type="submission" date="2019-02" db="EMBL/GenBank/DDBJ databases">
        <title>Deep-cultivation of Planctomycetes and their phenomic and genomic characterization uncovers novel biology.</title>
        <authorList>
            <person name="Wiegand S."/>
            <person name="Jogler M."/>
            <person name="Boedeker C."/>
            <person name="Pinto D."/>
            <person name="Vollmers J."/>
            <person name="Rivas-Marin E."/>
            <person name="Kohn T."/>
            <person name="Peeters S.H."/>
            <person name="Heuer A."/>
            <person name="Rast P."/>
            <person name="Oberbeckmann S."/>
            <person name="Bunk B."/>
            <person name="Jeske O."/>
            <person name="Meyerdierks A."/>
            <person name="Storesund J.E."/>
            <person name="Kallscheuer N."/>
            <person name="Luecker S."/>
            <person name="Lage O.M."/>
            <person name="Pohl T."/>
            <person name="Merkel B.J."/>
            <person name="Hornburger P."/>
            <person name="Mueller R.-W."/>
            <person name="Bruemmer F."/>
            <person name="Labrenz M."/>
            <person name="Spormann A.M."/>
            <person name="Op den Camp H."/>
            <person name="Overmann J."/>
            <person name="Amann R."/>
            <person name="Jetten M.S.M."/>
            <person name="Mascher T."/>
            <person name="Medema M.H."/>
            <person name="Devos D.P."/>
            <person name="Kaster A.-K."/>
            <person name="Ovreas L."/>
            <person name="Rohde M."/>
            <person name="Galperin M.Y."/>
            <person name="Jogler C."/>
        </authorList>
    </citation>
    <scope>NUCLEOTIDE SEQUENCE [LARGE SCALE GENOMIC DNA]</scope>
    <source>
        <strain evidence="3 4">TBK1r</strain>
    </source>
</reference>
<proteinExistence type="predicted"/>
<dbReference type="PANTHER" id="PTHR45953">
    <property type="entry name" value="IDURONATE 2-SULFATASE"/>
    <property type="match status" value="1"/>
</dbReference>
<keyword evidence="4" id="KW-1185">Reference proteome</keyword>
<dbReference type="PANTHER" id="PTHR45953:SF1">
    <property type="entry name" value="IDURONATE 2-SULFATASE"/>
    <property type="match status" value="1"/>
</dbReference>
<dbReference type="EMBL" id="CP036432">
    <property type="protein sequence ID" value="QDV84363.1"/>
    <property type="molecule type" value="Genomic_DNA"/>
</dbReference>
<evidence type="ECO:0000256" key="2">
    <source>
        <dbReference type="ARBA" id="ARBA00022801"/>
    </source>
</evidence>
<accession>A0ABX5XQS5</accession>
<keyword evidence="1" id="KW-0479">Metal-binding</keyword>
<gene>
    <name evidence="3" type="ORF">TBK1r_33080</name>
</gene>
<evidence type="ECO:0008006" key="5">
    <source>
        <dbReference type="Google" id="ProtNLM"/>
    </source>
</evidence>
<sequence length="127" mass="14224">MPRGRRCEALIELVDLHPTLSELAGLPIHSGAEGESFAGNVRDPDAPGQEVAISQYPKGGYMGYSIRTKTHRYTEWRPLKGNTQNAAFRELYAYGSDGIERVNLADRPEHEAIQASLRQRLRSEMAR</sequence>
<evidence type="ECO:0000313" key="3">
    <source>
        <dbReference type="EMBL" id="QDV84363.1"/>
    </source>
</evidence>
<organism evidence="3 4">
    <name type="scientific">Stieleria magnilauensis</name>
    <dbReference type="NCBI Taxonomy" id="2527963"/>
    <lineage>
        <taxon>Bacteria</taxon>
        <taxon>Pseudomonadati</taxon>
        <taxon>Planctomycetota</taxon>
        <taxon>Planctomycetia</taxon>
        <taxon>Pirellulales</taxon>
        <taxon>Pirellulaceae</taxon>
        <taxon>Stieleria</taxon>
    </lineage>
</organism>
<dbReference type="InterPro" id="IPR017850">
    <property type="entry name" value="Alkaline_phosphatase_core_sf"/>
</dbReference>
<name>A0ABX5XQS5_9BACT</name>
<dbReference type="Proteomes" id="UP000318081">
    <property type="component" value="Chromosome"/>
</dbReference>
<dbReference type="Gene3D" id="3.40.720.10">
    <property type="entry name" value="Alkaline Phosphatase, subunit A"/>
    <property type="match status" value="1"/>
</dbReference>